<evidence type="ECO:0000259" key="1">
    <source>
        <dbReference type="Pfam" id="PF01425"/>
    </source>
</evidence>
<dbReference type="SUPFAM" id="SSF75304">
    <property type="entry name" value="Amidase signature (AS) enzymes"/>
    <property type="match status" value="1"/>
</dbReference>
<dbReference type="InterPro" id="IPR023631">
    <property type="entry name" value="Amidase_dom"/>
</dbReference>
<dbReference type="EMBL" id="BPLR01011650">
    <property type="protein sequence ID" value="GIY47928.1"/>
    <property type="molecule type" value="Genomic_DNA"/>
</dbReference>
<dbReference type="Pfam" id="PF01425">
    <property type="entry name" value="Amidase"/>
    <property type="match status" value="1"/>
</dbReference>
<reference evidence="2 3" key="1">
    <citation type="submission" date="2021-06" db="EMBL/GenBank/DDBJ databases">
        <title>Caerostris extrusa draft genome.</title>
        <authorList>
            <person name="Kono N."/>
            <person name="Arakawa K."/>
        </authorList>
    </citation>
    <scope>NUCLEOTIDE SEQUENCE [LARGE SCALE GENOMIC DNA]</scope>
</reference>
<keyword evidence="2" id="KW-0378">Hydrolase</keyword>
<dbReference type="AlphaFoldDB" id="A0AAV4TUQ4"/>
<name>A0AAV4TUQ4_CAEEX</name>
<dbReference type="Proteomes" id="UP001054945">
    <property type="component" value="Unassembled WGS sequence"/>
</dbReference>
<dbReference type="Gene3D" id="3.90.1300.10">
    <property type="entry name" value="Amidase signature (AS) domain"/>
    <property type="match status" value="1"/>
</dbReference>
<organism evidence="2 3">
    <name type="scientific">Caerostris extrusa</name>
    <name type="common">Bark spider</name>
    <name type="synonym">Caerostris bankana</name>
    <dbReference type="NCBI Taxonomy" id="172846"/>
    <lineage>
        <taxon>Eukaryota</taxon>
        <taxon>Metazoa</taxon>
        <taxon>Ecdysozoa</taxon>
        <taxon>Arthropoda</taxon>
        <taxon>Chelicerata</taxon>
        <taxon>Arachnida</taxon>
        <taxon>Araneae</taxon>
        <taxon>Araneomorphae</taxon>
        <taxon>Entelegynae</taxon>
        <taxon>Araneoidea</taxon>
        <taxon>Araneidae</taxon>
        <taxon>Caerostris</taxon>
    </lineage>
</organism>
<evidence type="ECO:0000313" key="2">
    <source>
        <dbReference type="EMBL" id="GIY47928.1"/>
    </source>
</evidence>
<dbReference type="InterPro" id="IPR052739">
    <property type="entry name" value="FAAH2"/>
</dbReference>
<comment type="caution">
    <text evidence="2">The sequence shown here is derived from an EMBL/GenBank/DDBJ whole genome shotgun (WGS) entry which is preliminary data.</text>
</comment>
<dbReference type="GO" id="GO:0012505">
    <property type="term" value="C:endomembrane system"/>
    <property type="evidence" value="ECO:0007669"/>
    <property type="project" value="TreeGrafter"/>
</dbReference>
<accession>A0AAV4TUQ4</accession>
<sequence>MFFLGKIRYVLDYFSEIIFTWLYRGKHVPLPPIKDQCILEPAHILAAKIRRRQLSSAHLVKVYINRIKEIQPIVNAVVEDRFSEAILEAQAIDDFLKETTKREEQLIEETPFLGVPVTIKEAIAVKDCLFTVGLAARRGVRAQQDSDVVKQLKKAGAIPIAVTITPELCYWWESYNTLYGRCHNPYDTTRDSWRKQ</sequence>
<evidence type="ECO:0000313" key="3">
    <source>
        <dbReference type="Proteomes" id="UP001054945"/>
    </source>
</evidence>
<gene>
    <name evidence="2" type="primary">faah2a</name>
    <name evidence="2" type="ORF">CEXT_383311</name>
</gene>
<feature type="domain" description="Amidase" evidence="1">
    <location>
        <begin position="59"/>
        <end position="191"/>
    </location>
</feature>
<proteinExistence type="predicted"/>
<dbReference type="InterPro" id="IPR036928">
    <property type="entry name" value="AS_sf"/>
</dbReference>
<dbReference type="GO" id="GO:0016787">
    <property type="term" value="F:hydrolase activity"/>
    <property type="evidence" value="ECO:0007669"/>
    <property type="project" value="UniProtKB-KW"/>
</dbReference>
<keyword evidence="3" id="KW-1185">Reference proteome</keyword>
<dbReference type="PANTHER" id="PTHR43372:SF4">
    <property type="entry name" value="FATTY-ACID AMIDE HYDROLASE 2"/>
    <property type="match status" value="1"/>
</dbReference>
<dbReference type="PANTHER" id="PTHR43372">
    <property type="entry name" value="FATTY-ACID AMIDE HYDROLASE"/>
    <property type="match status" value="1"/>
</dbReference>
<protein>
    <submittedName>
        <fullName evidence="2">Fatty-acid amide hydrolase 2-A</fullName>
    </submittedName>
</protein>
<feature type="non-terminal residue" evidence="2">
    <location>
        <position position="196"/>
    </location>
</feature>